<dbReference type="GO" id="GO:0030127">
    <property type="term" value="C:COPII vesicle coat"/>
    <property type="evidence" value="ECO:0007669"/>
    <property type="project" value="TreeGrafter"/>
</dbReference>
<accession>A0A2U1LNE8</accession>
<dbReference type="STRING" id="35608.A0A2U1LNE8"/>
<dbReference type="OrthoDB" id="49016at2759"/>
<sequence length="80" mass="9043">MLGGSVDPDITQKLFGLSSFNEIPSQLVLKQYENPLSKKLNEVVNEIRSQRCNYLRLKLCKKGEPSDTDGFEPKEAKLES</sequence>
<keyword evidence="2" id="KW-1185">Reference proteome</keyword>
<dbReference type="SUPFAM" id="SSF82754">
    <property type="entry name" value="C-terminal, gelsolin-like domain of Sec23/24"/>
    <property type="match status" value="1"/>
</dbReference>
<proteinExistence type="predicted"/>
<dbReference type="Gene3D" id="3.40.20.10">
    <property type="entry name" value="Severin"/>
    <property type="match status" value="1"/>
</dbReference>
<gene>
    <name evidence="1" type="ORF">CTI12_AA322900</name>
</gene>
<dbReference type="GO" id="GO:0070971">
    <property type="term" value="C:endoplasmic reticulum exit site"/>
    <property type="evidence" value="ECO:0007669"/>
    <property type="project" value="TreeGrafter"/>
</dbReference>
<dbReference type="InterPro" id="IPR036180">
    <property type="entry name" value="Gelsolin-like_dom_sf"/>
</dbReference>
<dbReference type="InterPro" id="IPR029006">
    <property type="entry name" value="ADF-H/Gelsolin-like_dom_sf"/>
</dbReference>
<dbReference type="InterPro" id="IPR050550">
    <property type="entry name" value="SEC23_SEC24_subfamily"/>
</dbReference>
<dbReference type="AlphaFoldDB" id="A0A2U1LNE8"/>
<dbReference type="PANTHER" id="PTHR13803:SF41">
    <property type="entry name" value="ZINC FINGER, SEC23_SEC24-TYPE, SEC23_SEC24, TRUNK DOMAIN, SEC23_SEC24, HELICAL"/>
    <property type="match status" value="1"/>
</dbReference>
<dbReference type="PANTHER" id="PTHR13803">
    <property type="entry name" value="SEC24-RELATED PROTEIN"/>
    <property type="match status" value="1"/>
</dbReference>
<name>A0A2U1LNE8_ARTAN</name>
<evidence type="ECO:0000313" key="1">
    <source>
        <dbReference type="EMBL" id="PWA50527.1"/>
    </source>
</evidence>
<dbReference type="GO" id="GO:0090110">
    <property type="term" value="P:COPII-coated vesicle cargo loading"/>
    <property type="evidence" value="ECO:0007669"/>
    <property type="project" value="TreeGrafter"/>
</dbReference>
<organism evidence="1 2">
    <name type="scientific">Artemisia annua</name>
    <name type="common">Sweet wormwood</name>
    <dbReference type="NCBI Taxonomy" id="35608"/>
    <lineage>
        <taxon>Eukaryota</taxon>
        <taxon>Viridiplantae</taxon>
        <taxon>Streptophyta</taxon>
        <taxon>Embryophyta</taxon>
        <taxon>Tracheophyta</taxon>
        <taxon>Spermatophyta</taxon>
        <taxon>Magnoliopsida</taxon>
        <taxon>eudicotyledons</taxon>
        <taxon>Gunneridae</taxon>
        <taxon>Pentapetalae</taxon>
        <taxon>asterids</taxon>
        <taxon>campanulids</taxon>
        <taxon>Asterales</taxon>
        <taxon>Asteraceae</taxon>
        <taxon>Asteroideae</taxon>
        <taxon>Anthemideae</taxon>
        <taxon>Artemisiinae</taxon>
        <taxon>Artemisia</taxon>
    </lineage>
</organism>
<comment type="caution">
    <text evidence="1">The sequence shown here is derived from an EMBL/GenBank/DDBJ whole genome shotgun (WGS) entry which is preliminary data.</text>
</comment>
<dbReference type="GO" id="GO:0000149">
    <property type="term" value="F:SNARE binding"/>
    <property type="evidence" value="ECO:0007669"/>
    <property type="project" value="TreeGrafter"/>
</dbReference>
<reference evidence="1 2" key="1">
    <citation type="journal article" date="2018" name="Mol. Plant">
        <title>The genome of Artemisia annua provides insight into the evolution of Asteraceae family and artemisinin biosynthesis.</title>
        <authorList>
            <person name="Shen Q."/>
            <person name="Zhang L."/>
            <person name="Liao Z."/>
            <person name="Wang S."/>
            <person name="Yan T."/>
            <person name="Shi P."/>
            <person name="Liu M."/>
            <person name="Fu X."/>
            <person name="Pan Q."/>
            <person name="Wang Y."/>
            <person name="Lv Z."/>
            <person name="Lu X."/>
            <person name="Zhang F."/>
            <person name="Jiang W."/>
            <person name="Ma Y."/>
            <person name="Chen M."/>
            <person name="Hao X."/>
            <person name="Li L."/>
            <person name="Tang Y."/>
            <person name="Lv G."/>
            <person name="Zhou Y."/>
            <person name="Sun X."/>
            <person name="Brodelius P.E."/>
            <person name="Rose J.K.C."/>
            <person name="Tang K."/>
        </authorList>
    </citation>
    <scope>NUCLEOTIDE SEQUENCE [LARGE SCALE GENOMIC DNA]</scope>
    <source>
        <strain evidence="2">cv. Huhao1</strain>
        <tissue evidence="1">Leaf</tissue>
    </source>
</reference>
<protein>
    <submittedName>
        <fullName evidence="1">von Willebrand factor, type A</fullName>
    </submittedName>
</protein>
<evidence type="ECO:0000313" key="2">
    <source>
        <dbReference type="Proteomes" id="UP000245207"/>
    </source>
</evidence>
<dbReference type="GO" id="GO:0008270">
    <property type="term" value="F:zinc ion binding"/>
    <property type="evidence" value="ECO:0007669"/>
    <property type="project" value="TreeGrafter"/>
</dbReference>
<dbReference type="EMBL" id="PKPP01008500">
    <property type="protein sequence ID" value="PWA50527.1"/>
    <property type="molecule type" value="Genomic_DNA"/>
</dbReference>
<dbReference type="Proteomes" id="UP000245207">
    <property type="component" value="Unassembled WGS sequence"/>
</dbReference>